<proteinExistence type="predicted"/>
<feature type="compositionally biased region" description="Basic residues" evidence="1">
    <location>
        <begin position="25"/>
        <end position="34"/>
    </location>
</feature>
<sequence>MGGSQGRRQRFLARDVGPRAGARGTARRRLRPAR</sequence>
<reference evidence="2" key="2">
    <citation type="journal article" date="2015" name="Data Brief">
        <title>Shoot transcriptome of the giant reed, Arundo donax.</title>
        <authorList>
            <person name="Barrero R.A."/>
            <person name="Guerrero F.D."/>
            <person name="Moolhuijzen P."/>
            <person name="Goolsby J.A."/>
            <person name="Tidwell J."/>
            <person name="Bellgard S.E."/>
            <person name="Bellgard M.I."/>
        </authorList>
    </citation>
    <scope>NUCLEOTIDE SEQUENCE</scope>
    <source>
        <tissue evidence="2">Shoot tissue taken approximately 20 cm above the soil surface</tissue>
    </source>
</reference>
<protein>
    <submittedName>
        <fullName evidence="2">Ppr10</fullName>
    </submittedName>
</protein>
<feature type="region of interest" description="Disordered" evidence="1">
    <location>
        <begin position="1"/>
        <end position="34"/>
    </location>
</feature>
<organism evidence="2">
    <name type="scientific">Arundo donax</name>
    <name type="common">Giant reed</name>
    <name type="synonym">Donax arundinaceus</name>
    <dbReference type="NCBI Taxonomy" id="35708"/>
    <lineage>
        <taxon>Eukaryota</taxon>
        <taxon>Viridiplantae</taxon>
        <taxon>Streptophyta</taxon>
        <taxon>Embryophyta</taxon>
        <taxon>Tracheophyta</taxon>
        <taxon>Spermatophyta</taxon>
        <taxon>Magnoliopsida</taxon>
        <taxon>Liliopsida</taxon>
        <taxon>Poales</taxon>
        <taxon>Poaceae</taxon>
        <taxon>PACMAD clade</taxon>
        <taxon>Arundinoideae</taxon>
        <taxon>Arundineae</taxon>
        <taxon>Arundo</taxon>
    </lineage>
</organism>
<dbReference type="EMBL" id="GBRH01163963">
    <property type="protein sequence ID" value="JAE33933.1"/>
    <property type="molecule type" value="Transcribed_RNA"/>
</dbReference>
<dbReference type="AlphaFoldDB" id="A0A0A9HM04"/>
<evidence type="ECO:0000313" key="2">
    <source>
        <dbReference type="EMBL" id="JAE33933.1"/>
    </source>
</evidence>
<accession>A0A0A9HM04</accession>
<name>A0A0A9HM04_ARUDO</name>
<evidence type="ECO:0000256" key="1">
    <source>
        <dbReference type="SAM" id="MobiDB-lite"/>
    </source>
</evidence>
<reference evidence="2" key="1">
    <citation type="submission" date="2014-09" db="EMBL/GenBank/DDBJ databases">
        <authorList>
            <person name="Magalhaes I.L.F."/>
            <person name="Oliveira U."/>
            <person name="Santos F.R."/>
            <person name="Vidigal T.H.D.A."/>
            <person name="Brescovit A.D."/>
            <person name="Santos A.J."/>
        </authorList>
    </citation>
    <scope>NUCLEOTIDE SEQUENCE</scope>
    <source>
        <tissue evidence="2">Shoot tissue taken approximately 20 cm above the soil surface</tissue>
    </source>
</reference>